<dbReference type="PANTHER" id="PTHR35046">
    <property type="entry name" value="ZINC KNUCKLE (CCHC-TYPE) FAMILY PROTEIN"/>
    <property type="match status" value="1"/>
</dbReference>
<dbReference type="Gene3D" id="3.30.420.10">
    <property type="entry name" value="Ribonuclease H-like superfamily/Ribonuclease H"/>
    <property type="match status" value="1"/>
</dbReference>
<sequence length="149" mass="16830">MILVIMKMLMKMAYFIPCVGLPTNQVMAYLFIAHVFWLHGLPDWVVSNQGVQFTVHFWQTLLTKLKAQVYLSLAQHPETDSGMERVNAILPNTSDVLATSNRTIGQRCWRWQSLPIATPSTPLPECPCSSQAMGSTCSSFCWLHKNPCK</sequence>
<keyword evidence="2" id="KW-1185">Reference proteome</keyword>
<organism evidence="1 2">
    <name type="scientific">Crotalus adamanteus</name>
    <name type="common">Eastern diamondback rattlesnake</name>
    <dbReference type="NCBI Taxonomy" id="8729"/>
    <lineage>
        <taxon>Eukaryota</taxon>
        <taxon>Metazoa</taxon>
        <taxon>Chordata</taxon>
        <taxon>Craniata</taxon>
        <taxon>Vertebrata</taxon>
        <taxon>Euteleostomi</taxon>
        <taxon>Lepidosauria</taxon>
        <taxon>Squamata</taxon>
        <taxon>Bifurcata</taxon>
        <taxon>Unidentata</taxon>
        <taxon>Episquamata</taxon>
        <taxon>Toxicofera</taxon>
        <taxon>Serpentes</taxon>
        <taxon>Colubroidea</taxon>
        <taxon>Viperidae</taxon>
        <taxon>Crotalinae</taxon>
        <taxon>Crotalus</taxon>
    </lineage>
</organism>
<evidence type="ECO:0000313" key="1">
    <source>
        <dbReference type="EMBL" id="KAK9399516.1"/>
    </source>
</evidence>
<dbReference type="InterPro" id="IPR036397">
    <property type="entry name" value="RNaseH_sf"/>
</dbReference>
<gene>
    <name evidence="1" type="ORF">NXF25_012535</name>
</gene>
<dbReference type="PANTHER" id="PTHR35046:SF18">
    <property type="entry name" value="RNA-DIRECTED DNA POLYMERASE"/>
    <property type="match status" value="1"/>
</dbReference>
<dbReference type="InterPro" id="IPR012337">
    <property type="entry name" value="RNaseH-like_sf"/>
</dbReference>
<protein>
    <submittedName>
        <fullName evidence="1">Tf2-1: Tf2-1</fullName>
    </submittedName>
</protein>
<proteinExistence type="predicted"/>
<evidence type="ECO:0000313" key="2">
    <source>
        <dbReference type="Proteomes" id="UP001474421"/>
    </source>
</evidence>
<dbReference type="EMBL" id="JAOTOJ010000006">
    <property type="protein sequence ID" value="KAK9399516.1"/>
    <property type="molecule type" value="Genomic_DNA"/>
</dbReference>
<dbReference type="SUPFAM" id="SSF53098">
    <property type="entry name" value="Ribonuclease H-like"/>
    <property type="match status" value="1"/>
</dbReference>
<dbReference type="GO" id="GO:0003676">
    <property type="term" value="F:nucleic acid binding"/>
    <property type="evidence" value="ECO:0007669"/>
    <property type="project" value="InterPro"/>
</dbReference>
<name>A0AAW1BCM3_CROAD</name>
<reference evidence="1 2" key="1">
    <citation type="journal article" date="2024" name="Proc. Natl. Acad. Sci. U.S.A.">
        <title>The genetic regulatory architecture and epigenomic basis for age-related changes in rattlesnake venom.</title>
        <authorList>
            <person name="Hogan M.P."/>
            <person name="Holding M.L."/>
            <person name="Nystrom G.S."/>
            <person name="Colston T.J."/>
            <person name="Bartlett D.A."/>
            <person name="Mason A.J."/>
            <person name="Ellsworth S.A."/>
            <person name="Rautsaw R.M."/>
            <person name="Lawrence K.C."/>
            <person name="Strickland J.L."/>
            <person name="He B."/>
            <person name="Fraser P."/>
            <person name="Margres M.J."/>
            <person name="Gilbert D.M."/>
            <person name="Gibbs H.L."/>
            <person name="Parkinson C.L."/>
            <person name="Rokyta D.R."/>
        </authorList>
    </citation>
    <scope>NUCLEOTIDE SEQUENCE [LARGE SCALE GENOMIC DNA]</scope>
    <source>
        <strain evidence="1">DRR0105</strain>
    </source>
</reference>
<dbReference type="AlphaFoldDB" id="A0AAW1BCM3"/>
<dbReference type="Proteomes" id="UP001474421">
    <property type="component" value="Unassembled WGS sequence"/>
</dbReference>
<comment type="caution">
    <text evidence="1">The sequence shown here is derived from an EMBL/GenBank/DDBJ whole genome shotgun (WGS) entry which is preliminary data.</text>
</comment>
<accession>A0AAW1BCM3</accession>